<dbReference type="InterPro" id="IPR051468">
    <property type="entry name" value="Fungal_SecMetab_SDRs"/>
</dbReference>
<accession>A0A5B0WT48</accession>
<dbReference type="Pfam" id="PF00106">
    <property type="entry name" value="adh_short"/>
    <property type="match status" value="1"/>
</dbReference>
<dbReference type="PANTHER" id="PTHR43544:SF12">
    <property type="entry name" value="NAD(P)-BINDING ROSSMANN-FOLD SUPERFAMILY PROTEIN"/>
    <property type="match status" value="1"/>
</dbReference>
<dbReference type="EMBL" id="VTUX01000006">
    <property type="protein sequence ID" value="KAA1190076.1"/>
    <property type="molecule type" value="Genomic_DNA"/>
</dbReference>
<dbReference type="Gene3D" id="3.40.50.720">
    <property type="entry name" value="NAD(P)-binding Rossmann-like Domain"/>
    <property type="match status" value="1"/>
</dbReference>
<name>A0A5B0WT48_9GAMM</name>
<evidence type="ECO:0000313" key="2">
    <source>
        <dbReference type="EMBL" id="KAA1190076.1"/>
    </source>
</evidence>
<reference evidence="2 3" key="1">
    <citation type="submission" date="2019-09" db="EMBL/GenBank/DDBJ databases">
        <authorList>
            <person name="Chen X.-Y."/>
        </authorList>
    </citation>
    <scope>NUCLEOTIDE SEQUENCE [LARGE SCALE GENOMIC DNA]</scope>
    <source>
        <strain evidence="2 3">NY5</strain>
    </source>
</reference>
<proteinExistence type="predicted"/>
<keyword evidence="3" id="KW-1185">Reference proteome</keyword>
<protein>
    <submittedName>
        <fullName evidence="2">SDR family NAD(P)-dependent oxidoreductase</fullName>
    </submittedName>
</protein>
<gene>
    <name evidence="2" type="ORF">F0M18_13500</name>
</gene>
<evidence type="ECO:0000256" key="1">
    <source>
        <dbReference type="SAM" id="Phobius"/>
    </source>
</evidence>
<feature type="transmembrane region" description="Helical" evidence="1">
    <location>
        <begin position="20"/>
        <end position="46"/>
    </location>
</feature>
<comment type="caution">
    <text evidence="2">The sequence shown here is derived from an EMBL/GenBank/DDBJ whole genome shotgun (WGS) entry which is preliminary data.</text>
</comment>
<dbReference type="GO" id="GO:0016491">
    <property type="term" value="F:oxidoreductase activity"/>
    <property type="evidence" value="ECO:0007669"/>
    <property type="project" value="TreeGrafter"/>
</dbReference>
<dbReference type="RefSeq" id="WP_149611975.1">
    <property type="nucleotide sequence ID" value="NZ_VTUX01000006.1"/>
</dbReference>
<dbReference type="PANTHER" id="PTHR43544">
    <property type="entry name" value="SHORT-CHAIN DEHYDROGENASE/REDUCTASE"/>
    <property type="match status" value="1"/>
</dbReference>
<dbReference type="SUPFAM" id="SSF51735">
    <property type="entry name" value="NAD(P)-binding Rossmann-fold domains"/>
    <property type="match status" value="1"/>
</dbReference>
<dbReference type="GO" id="GO:0005737">
    <property type="term" value="C:cytoplasm"/>
    <property type="evidence" value="ECO:0007669"/>
    <property type="project" value="TreeGrafter"/>
</dbReference>
<dbReference type="Proteomes" id="UP000323708">
    <property type="component" value="Unassembled WGS sequence"/>
</dbReference>
<dbReference type="AlphaFoldDB" id="A0A5B0WT48"/>
<organism evidence="2 3">
    <name type="scientific">Pseudohalioglobus sediminis</name>
    <dbReference type="NCBI Taxonomy" id="2606449"/>
    <lineage>
        <taxon>Bacteria</taxon>
        <taxon>Pseudomonadati</taxon>
        <taxon>Pseudomonadota</taxon>
        <taxon>Gammaproteobacteria</taxon>
        <taxon>Cellvibrionales</taxon>
        <taxon>Halieaceae</taxon>
        <taxon>Pseudohalioglobus</taxon>
    </lineage>
</organism>
<dbReference type="InterPro" id="IPR002347">
    <property type="entry name" value="SDR_fam"/>
</dbReference>
<evidence type="ECO:0000313" key="3">
    <source>
        <dbReference type="Proteomes" id="UP000323708"/>
    </source>
</evidence>
<dbReference type="PRINTS" id="PR00081">
    <property type="entry name" value="GDHRDH"/>
</dbReference>
<dbReference type="InterPro" id="IPR036291">
    <property type="entry name" value="NAD(P)-bd_dom_sf"/>
</dbReference>
<sequence length="264" mass="28555">MESENSPSSIRSTESPVDNGFLQLAGFNAVIVGNGAIGGALLAALLRRPGLQRAFILGRTQKHDSNDPRVTHVYLDAEAPESVTAAAIAVADEVERLHCVINTVGMLHSEDCQPEKRLRDITAGQLQRSFTINAVLLPLLAQGFSSLLRHDEPAVLASLSARVGSIADNKLGGWYSYRATKAAQNMLLRTLSREWGVSHRNVSVVALHPGTVESPLSEPFISRGYRNRVLTPEESAAALLKVLADVRPGTTGAFYDWQGEPIPW</sequence>
<keyword evidence="1" id="KW-0812">Transmembrane</keyword>
<keyword evidence="1" id="KW-0472">Membrane</keyword>
<keyword evidence="1" id="KW-1133">Transmembrane helix</keyword>